<accession>A0A8J2K8Y7</accession>
<reference evidence="2" key="1">
    <citation type="submission" date="2021-06" db="EMBL/GenBank/DDBJ databases">
        <authorList>
            <person name="Hodson N. C."/>
            <person name="Mongue J. A."/>
            <person name="Jaron S. K."/>
        </authorList>
    </citation>
    <scope>NUCLEOTIDE SEQUENCE</scope>
</reference>
<gene>
    <name evidence="2" type="ORF">AFUS01_LOCUS22347</name>
</gene>
<evidence type="ECO:0000313" key="3">
    <source>
        <dbReference type="Proteomes" id="UP000708208"/>
    </source>
</evidence>
<proteinExistence type="predicted"/>
<keyword evidence="3" id="KW-1185">Reference proteome</keyword>
<evidence type="ECO:0000256" key="1">
    <source>
        <dbReference type="SAM" id="MobiDB-lite"/>
    </source>
</evidence>
<dbReference type="Proteomes" id="UP000708208">
    <property type="component" value="Unassembled WGS sequence"/>
</dbReference>
<name>A0A8J2K8Y7_9HEXA</name>
<evidence type="ECO:0000313" key="2">
    <source>
        <dbReference type="EMBL" id="CAG7733932.1"/>
    </source>
</evidence>
<comment type="caution">
    <text evidence="2">The sequence shown here is derived from an EMBL/GenBank/DDBJ whole genome shotgun (WGS) entry which is preliminary data.</text>
</comment>
<dbReference type="EMBL" id="CAJVCH010259323">
    <property type="protein sequence ID" value="CAG7733932.1"/>
    <property type="molecule type" value="Genomic_DNA"/>
</dbReference>
<organism evidence="2 3">
    <name type="scientific">Allacma fusca</name>
    <dbReference type="NCBI Taxonomy" id="39272"/>
    <lineage>
        <taxon>Eukaryota</taxon>
        <taxon>Metazoa</taxon>
        <taxon>Ecdysozoa</taxon>
        <taxon>Arthropoda</taxon>
        <taxon>Hexapoda</taxon>
        <taxon>Collembola</taxon>
        <taxon>Symphypleona</taxon>
        <taxon>Sminthuridae</taxon>
        <taxon>Allacma</taxon>
    </lineage>
</organism>
<feature type="region of interest" description="Disordered" evidence="1">
    <location>
        <begin position="15"/>
        <end position="85"/>
    </location>
</feature>
<feature type="compositionally biased region" description="Acidic residues" evidence="1">
    <location>
        <begin position="48"/>
        <end position="58"/>
    </location>
</feature>
<sequence>METRILLPKQLQLQFITQNNSVQKEKKKRKPKNSKEKPTSSSGCGDSEISDSDSDFEIFPEKENSTDSEAEGGEENSGIWNPSYNLRKKGKGPVGIHNNRGETSGGIVVANADSNVQTEQGGVSGGNLGHFSDFRISARTTIEKGTVLSGNEGEVCVVFLKEVPAIKKDDVSFFFPLFYVILSPSKKYKNLLEDLFFLIISTS</sequence>
<dbReference type="AlphaFoldDB" id="A0A8J2K8Y7"/>
<protein>
    <submittedName>
        <fullName evidence="2">Uncharacterized protein</fullName>
    </submittedName>
</protein>